<name>X8E8Q4_MYCXE</name>
<accession>X8E8Q4</accession>
<evidence type="ECO:0000256" key="1">
    <source>
        <dbReference type="SAM" id="Phobius"/>
    </source>
</evidence>
<keyword evidence="1" id="KW-1133">Transmembrane helix</keyword>
<dbReference type="AlphaFoldDB" id="X8E8Q4"/>
<feature type="transmembrane region" description="Helical" evidence="1">
    <location>
        <begin position="21"/>
        <end position="45"/>
    </location>
</feature>
<comment type="caution">
    <text evidence="2">The sequence shown here is derived from an EMBL/GenBank/DDBJ whole genome shotgun (WGS) entry which is preliminary data.</text>
</comment>
<keyword evidence="1" id="KW-0812">Transmembrane</keyword>
<evidence type="ECO:0000313" key="2">
    <source>
        <dbReference type="EMBL" id="EUA76338.1"/>
    </source>
</evidence>
<keyword evidence="1" id="KW-0472">Membrane</keyword>
<protein>
    <submittedName>
        <fullName evidence="2">Putative serine-threonine kinase domain protein</fullName>
    </submittedName>
</protein>
<proteinExistence type="predicted"/>
<dbReference type="PATRIC" id="fig|1299334.3.peg.276"/>
<dbReference type="EMBL" id="JAOB01000006">
    <property type="protein sequence ID" value="EUA76338.1"/>
    <property type="molecule type" value="Genomic_DNA"/>
</dbReference>
<gene>
    <name evidence="2" type="ORF">I553_7244</name>
</gene>
<dbReference type="GO" id="GO:0016301">
    <property type="term" value="F:kinase activity"/>
    <property type="evidence" value="ECO:0007669"/>
    <property type="project" value="UniProtKB-KW"/>
</dbReference>
<sequence length="58" mass="6310">MASKPNRPARYDLKAADRRRNLLIQIGLTGIVVIFAVGLVLYIVLTHGHKPAPASRCG</sequence>
<reference evidence="2" key="1">
    <citation type="submission" date="2014-01" db="EMBL/GenBank/DDBJ databases">
        <authorList>
            <person name="Brown-Elliot B."/>
            <person name="Wallace R."/>
            <person name="Lenaerts A."/>
            <person name="Ordway D."/>
            <person name="DeGroote M.A."/>
            <person name="Parker T."/>
            <person name="Sizemore C."/>
            <person name="Tallon L.J."/>
            <person name="Sadzewicz L.K."/>
            <person name="Sengamalay N."/>
            <person name="Fraser C.M."/>
            <person name="Hine E."/>
            <person name="Shefchek K.A."/>
            <person name="Das S.P."/>
            <person name="Tettelin H."/>
        </authorList>
    </citation>
    <scope>NUCLEOTIDE SEQUENCE [LARGE SCALE GENOMIC DNA]</scope>
    <source>
        <strain evidence="2">4042</strain>
    </source>
</reference>
<keyword evidence="2" id="KW-0418">Kinase</keyword>
<organism evidence="2">
    <name type="scientific">Mycobacterium xenopi 4042</name>
    <dbReference type="NCBI Taxonomy" id="1299334"/>
    <lineage>
        <taxon>Bacteria</taxon>
        <taxon>Bacillati</taxon>
        <taxon>Actinomycetota</taxon>
        <taxon>Actinomycetes</taxon>
        <taxon>Mycobacteriales</taxon>
        <taxon>Mycobacteriaceae</taxon>
        <taxon>Mycobacterium</taxon>
    </lineage>
</organism>
<keyword evidence="2" id="KW-0808">Transferase</keyword>